<evidence type="ECO:0000313" key="3">
    <source>
        <dbReference type="Proteomes" id="UP000639403"/>
    </source>
</evidence>
<protein>
    <submittedName>
        <fullName evidence="2">Uncharacterized protein</fullName>
    </submittedName>
</protein>
<dbReference type="AlphaFoldDB" id="A0A8H7U0N3"/>
<evidence type="ECO:0000256" key="1">
    <source>
        <dbReference type="SAM" id="MobiDB-lite"/>
    </source>
</evidence>
<accession>A0A8H7U0N3</accession>
<comment type="caution">
    <text evidence="2">The sequence shown here is derived from an EMBL/GenBank/DDBJ whole genome shotgun (WGS) entry which is preliminary data.</text>
</comment>
<reference evidence="2" key="2">
    <citation type="journal article" name="Front. Microbiol.">
        <title>Degradative Capacity of Two Strains of Rhodonia placenta: From Phenotype to Genotype.</title>
        <authorList>
            <person name="Kolle M."/>
            <person name="Horta M.A.C."/>
            <person name="Nowrousian M."/>
            <person name="Ohm R.A."/>
            <person name="Benz J.P."/>
            <person name="Pilgard A."/>
        </authorList>
    </citation>
    <scope>NUCLEOTIDE SEQUENCE</scope>
    <source>
        <strain evidence="2">FPRL280</strain>
    </source>
</reference>
<dbReference type="EMBL" id="JADOXO010000173">
    <property type="protein sequence ID" value="KAF9810456.1"/>
    <property type="molecule type" value="Genomic_DNA"/>
</dbReference>
<sequence length="342" mass="38093">MPQKSARTKGFSRDTLYTGFGAVPGGSGRTRRMANSSNRSSEDSGDSERRNGRFERVAPKPRFLCSSIESSFYTFYNDGGVVYLCQGRAWGCQHREVSAGLTLHSITTSIVPKVMLRPLPVEIWLLIINELGAKREYDALKACAEEAGGGWEHQCEAALCGTRESAHRGREASWRAALATFASRLARKWTVVELTIEWRGQDLDLPSLLLDLAYFKDISTLCLCDVTFPSVLTFWRLVCAFPKLPSLSLRDVTFTQTALDARTFSALVRVRSAMVTMQPNALSGHDVPLRPHMLSELTNVHLGMDFSLSSDPQSVHDLVDLLILFPSRRLEEIKAWLSTSLC</sequence>
<proteinExistence type="predicted"/>
<gene>
    <name evidence="2" type="ORF">IEO21_06926</name>
</gene>
<organism evidence="2 3">
    <name type="scientific">Rhodonia placenta</name>
    <dbReference type="NCBI Taxonomy" id="104341"/>
    <lineage>
        <taxon>Eukaryota</taxon>
        <taxon>Fungi</taxon>
        <taxon>Dikarya</taxon>
        <taxon>Basidiomycota</taxon>
        <taxon>Agaricomycotina</taxon>
        <taxon>Agaricomycetes</taxon>
        <taxon>Polyporales</taxon>
        <taxon>Adustoporiaceae</taxon>
        <taxon>Rhodonia</taxon>
    </lineage>
</organism>
<evidence type="ECO:0000313" key="2">
    <source>
        <dbReference type="EMBL" id="KAF9810456.1"/>
    </source>
</evidence>
<feature type="compositionally biased region" description="Basic and acidic residues" evidence="1">
    <location>
        <begin position="40"/>
        <end position="53"/>
    </location>
</feature>
<reference evidence="2" key="1">
    <citation type="submission" date="2020-11" db="EMBL/GenBank/DDBJ databases">
        <authorList>
            <person name="Koelle M."/>
            <person name="Horta M.A.C."/>
            <person name="Nowrousian M."/>
            <person name="Ohm R.A."/>
            <person name="Benz P."/>
            <person name="Pilgard A."/>
        </authorList>
    </citation>
    <scope>NUCLEOTIDE SEQUENCE</scope>
    <source>
        <strain evidence="2">FPRL280</strain>
    </source>
</reference>
<name>A0A8H7U0N3_9APHY</name>
<dbReference type="Proteomes" id="UP000639403">
    <property type="component" value="Unassembled WGS sequence"/>
</dbReference>
<feature type="region of interest" description="Disordered" evidence="1">
    <location>
        <begin position="1"/>
        <end position="53"/>
    </location>
</feature>